<dbReference type="Proteomes" id="UP000682713">
    <property type="component" value="Unassembled WGS sequence"/>
</dbReference>
<accession>A0A942YP67</accession>
<proteinExistence type="predicted"/>
<evidence type="ECO:0000313" key="2">
    <source>
        <dbReference type="Proteomes" id="UP000682713"/>
    </source>
</evidence>
<sequence>MMLDNPGSREHEEGSPTVCGTRQKSLVIKYRLNSSCFLEDWKVFAERNRQLLEK</sequence>
<reference evidence="1 2" key="1">
    <citation type="submission" date="2021-05" db="EMBL/GenBank/DDBJ databases">
        <title>Novel Bacillus species.</title>
        <authorList>
            <person name="Liu G."/>
        </authorList>
    </citation>
    <scope>NUCLEOTIDE SEQUENCE [LARGE SCALE GENOMIC DNA]</scope>
    <source>
        <strain evidence="1 2">FJAT-49732</strain>
    </source>
</reference>
<keyword evidence="2" id="KW-1185">Reference proteome</keyword>
<dbReference type="RefSeq" id="WP_213113223.1">
    <property type="nucleotide sequence ID" value="NZ_JAGYPJ010000002.1"/>
</dbReference>
<dbReference type="EMBL" id="JAGYPJ010000002">
    <property type="protein sequence ID" value="MBS4202445.1"/>
    <property type="molecule type" value="Genomic_DNA"/>
</dbReference>
<organism evidence="1 2">
    <name type="scientific">Lederbergia citrisecunda</name>
    <dbReference type="NCBI Taxonomy" id="2833583"/>
    <lineage>
        <taxon>Bacteria</taxon>
        <taxon>Bacillati</taxon>
        <taxon>Bacillota</taxon>
        <taxon>Bacilli</taxon>
        <taxon>Bacillales</taxon>
        <taxon>Bacillaceae</taxon>
        <taxon>Lederbergia</taxon>
    </lineage>
</organism>
<evidence type="ECO:0000313" key="1">
    <source>
        <dbReference type="EMBL" id="MBS4202445.1"/>
    </source>
</evidence>
<name>A0A942YP67_9BACI</name>
<dbReference type="AlphaFoldDB" id="A0A942YP67"/>
<gene>
    <name evidence="1" type="ORF">KHA93_22845</name>
</gene>
<comment type="caution">
    <text evidence="1">The sequence shown here is derived from an EMBL/GenBank/DDBJ whole genome shotgun (WGS) entry which is preliminary data.</text>
</comment>
<protein>
    <submittedName>
        <fullName evidence="1">Uncharacterized protein</fullName>
    </submittedName>
</protein>